<sequence>MACQTWQEIQANHQSSIPWKSNDERFWTSGISSLSFDPHYRDRVWYTDGWGIWRTDEINRDRSVWRNFVSGIEEIVNFTLASSPAAGTLFQGSTDIGGFRHETLNGYPQN</sequence>
<reference evidence="1 2" key="1">
    <citation type="journal article" date="2016" name="Genome Announc.">
        <title>Draft Genome Sequence of the Thermotolerant Cyanobacterium Desertifilum sp. IPPAS B-1220.</title>
        <authorList>
            <person name="Mironov K.S."/>
            <person name="Sinetova M.A."/>
            <person name="Bolatkhan K."/>
            <person name="Zayadan B.K."/>
            <person name="Ustinova V.V."/>
            <person name="Kupriyanova E.V."/>
            <person name="Skrypnik A.N."/>
            <person name="Gogoleva N.E."/>
            <person name="Gogolev Y.V."/>
            <person name="Los D.A."/>
        </authorList>
    </citation>
    <scope>NUCLEOTIDE SEQUENCE [LARGE SCALE GENOMIC DNA]</scope>
    <source>
        <strain evidence="1 2">IPPAS B-1220</strain>
    </source>
</reference>
<organism evidence="1 2">
    <name type="scientific">Desertifilum tharense IPPAS B-1220</name>
    <dbReference type="NCBI Taxonomy" id="1781255"/>
    <lineage>
        <taxon>Bacteria</taxon>
        <taxon>Bacillati</taxon>
        <taxon>Cyanobacteriota</taxon>
        <taxon>Cyanophyceae</taxon>
        <taxon>Desertifilales</taxon>
        <taxon>Desertifilaceae</taxon>
        <taxon>Desertifilum</taxon>
    </lineage>
</organism>
<evidence type="ECO:0000313" key="2">
    <source>
        <dbReference type="Proteomes" id="UP000095472"/>
    </source>
</evidence>
<accession>A0ACD5GMP5</accession>
<protein>
    <submittedName>
        <fullName evidence="1">Uncharacterized protein</fullName>
    </submittedName>
</protein>
<keyword evidence="2" id="KW-1185">Reference proteome</keyword>
<proteinExistence type="predicted"/>
<evidence type="ECO:0000313" key="1">
    <source>
        <dbReference type="EMBL" id="XPM62120.1"/>
    </source>
</evidence>
<dbReference type="Proteomes" id="UP000095472">
    <property type="component" value="Chromosome"/>
</dbReference>
<dbReference type="EMBL" id="CP182909">
    <property type="protein sequence ID" value="XPM62120.1"/>
    <property type="molecule type" value="Genomic_DNA"/>
</dbReference>
<gene>
    <name evidence="1" type="ORF">BH720_019830</name>
</gene>
<name>A0ACD5GMP5_9CYAN</name>